<dbReference type="PANTHER" id="PTHR19446">
    <property type="entry name" value="REVERSE TRANSCRIPTASES"/>
    <property type="match status" value="1"/>
</dbReference>
<organism evidence="3 4">
    <name type="scientific">Mycena chlorophos</name>
    <name type="common">Agaric fungus</name>
    <name type="synonym">Agaricus chlorophos</name>
    <dbReference type="NCBI Taxonomy" id="658473"/>
    <lineage>
        <taxon>Eukaryota</taxon>
        <taxon>Fungi</taxon>
        <taxon>Dikarya</taxon>
        <taxon>Basidiomycota</taxon>
        <taxon>Agaricomycotina</taxon>
        <taxon>Agaricomycetes</taxon>
        <taxon>Agaricomycetidae</taxon>
        <taxon>Agaricales</taxon>
        <taxon>Marasmiineae</taxon>
        <taxon>Mycenaceae</taxon>
        <taxon>Mycena</taxon>
    </lineage>
</organism>
<gene>
    <name evidence="3" type="ORF">MCHLO_02495</name>
</gene>
<accession>A0ABQ0L1M2</accession>
<dbReference type="Proteomes" id="UP000815677">
    <property type="component" value="Unassembled WGS sequence"/>
</dbReference>
<evidence type="ECO:0000313" key="3">
    <source>
        <dbReference type="EMBL" id="GAT44892.1"/>
    </source>
</evidence>
<evidence type="ECO:0000313" key="4">
    <source>
        <dbReference type="Proteomes" id="UP000815677"/>
    </source>
</evidence>
<dbReference type="EMBL" id="DF840301">
    <property type="protein sequence ID" value="GAT44892.1"/>
    <property type="molecule type" value="Genomic_DNA"/>
</dbReference>
<feature type="domain" description="Reverse transcriptase" evidence="2">
    <location>
        <begin position="160"/>
        <end position="253"/>
    </location>
</feature>
<dbReference type="InterPro" id="IPR043502">
    <property type="entry name" value="DNA/RNA_pol_sf"/>
</dbReference>
<reference evidence="3" key="1">
    <citation type="submission" date="2014-09" db="EMBL/GenBank/DDBJ databases">
        <title>Genome sequence of the luminous mushroom Mycena chlorophos for searching fungal bioluminescence genes.</title>
        <authorList>
            <person name="Tanaka Y."/>
            <person name="Kasuga D."/>
            <person name="Oba Y."/>
            <person name="Hase S."/>
            <person name="Sato K."/>
            <person name="Oba Y."/>
            <person name="Sakakibara Y."/>
        </authorList>
    </citation>
    <scope>NUCLEOTIDE SEQUENCE</scope>
</reference>
<sequence>MGQINQGRQTLRYDLRDPEAKRQSGKRAGIRKPPKTDGRALQQDANPPNEEEREQILQRLLENIETELNPEQQEMMCTPMTEEEITEGLRLSQRNRSAGTDGLIYEFWKTLESRYQEDTRCDRPGFNIIEMWRRVFRDVAEFGAAEGTDFLVGWMCPIYKKGDRTEISNYRPITLLNTDHKIMTKVMAMRWAKVAATLIHKDQAGFIPGGKISSQTMLIRMVMEYAETTEQNGIIVALDQEKAYDRIKHDYLWF</sequence>
<feature type="compositionally biased region" description="Basic and acidic residues" evidence="1">
    <location>
        <begin position="11"/>
        <end position="22"/>
    </location>
</feature>
<dbReference type="CDD" id="cd01650">
    <property type="entry name" value="RT_nLTR_like"/>
    <property type="match status" value="1"/>
</dbReference>
<name>A0ABQ0L1M2_MYCCL</name>
<keyword evidence="4" id="KW-1185">Reference proteome</keyword>
<dbReference type="InterPro" id="IPR000477">
    <property type="entry name" value="RT_dom"/>
</dbReference>
<evidence type="ECO:0000256" key="1">
    <source>
        <dbReference type="SAM" id="MobiDB-lite"/>
    </source>
</evidence>
<dbReference type="SUPFAM" id="SSF56672">
    <property type="entry name" value="DNA/RNA polymerases"/>
    <property type="match status" value="1"/>
</dbReference>
<evidence type="ECO:0000259" key="2">
    <source>
        <dbReference type="Pfam" id="PF00078"/>
    </source>
</evidence>
<dbReference type="Pfam" id="PF00078">
    <property type="entry name" value="RVT_1"/>
    <property type="match status" value="1"/>
</dbReference>
<feature type="region of interest" description="Disordered" evidence="1">
    <location>
        <begin position="1"/>
        <end position="52"/>
    </location>
</feature>
<feature type="compositionally biased region" description="Basic residues" evidence="1">
    <location>
        <begin position="23"/>
        <end position="33"/>
    </location>
</feature>
<proteinExistence type="predicted"/>
<protein>
    <recommendedName>
        <fullName evidence="2">Reverse transcriptase domain-containing protein</fullName>
    </recommendedName>
</protein>